<organism evidence="2 4">
    <name type="scientific">Neospora caninum (strain Liverpool)</name>
    <dbReference type="NCBI Taxonomy" id="572307"/>
    <lineage>
        <taxon>Eukaryota</taxon>
        <taxon>Sar</taxon>
        <taxon>Alveolata</taxon>
        <taxon>Apicomplexa</taxon>
        <taxon>Conoidasida</taxon>
        <taxon>Coccidia</taxon>
        <taxon>Eucoccidiorida</taxon>
        <taxon>Eimeriorina</taxon>
        <taxon>Sarcocystidae</taxon>
        <taxon>Neospora</taxon>
    </lineage>
</organism>
<dbReference type="OrthoDB" id="330211at2759"/>
<dbReference type="OMA" id="PEDHTHR"/>
<feature type="region of interest" description="Disordered" evidence="1">
    <location>
        <begin position="23"/>
        <end position="72"/>
    </location>
</feature>
<dbReference type="EMBL" id="LN714475">
    <property type="protein sequence ID" value="CEL64565.1"/>
    <property type="molecule type" value="Genomic_DNA"/>
</dbReference>
<sequence>MKVKSTKLNRKLRGATLLEAARMPRKEDLRGGCLLESHSPKIDKKSSPRQSYADVARSAESPGRFSDESPHSCAVLQKASRQVVPAKAQAEEPRGGGQFDSPGVPTLTYAEIVKKPQSPTGTEVVSSAEQTQPKRDAGARAVCKVPDETETVVADSACQNSQYEEVGMPCLLAAKYTPGPEIARRPSFSKEKKIARVCRADSASSALEEHPVFLNSRSKRNRRTSVSRCSSGNEAKWTARSQKTQASRKLGVASCPGHYRSFIDETAAVIDASLNAGLSCCLLSPRHQLPEDHSTRGLTSRRLPIEERPWLPAPQTLSAGVTFDGSAWTSYLADPSQTLHPTTSLDRLSAGEWRTAVAIAMHLYAHHSPPCQMVIL</sequence>
<dbReference type="VEuPathDB" id="ToxoDB:NCLIV_004540"/>
<proteinExistence type="predicted"/>
<dbReference type="AlphaFoldDB" id="F0V8D6"/>
<evidence type="ECO:0000313" key="3">
    <source>
        <dbReference type="EMBL" id="CEL64565.1"/>
    </source>
</evidence>
<protein>
    <submittedName>
        <fullName evidence="2">Uncharacterized protein</fullName>
    </submittedName>
</protein>
<reference evidence="3" key="4">
    <citation type="journal article" date="2015" name="PLoS ONE">
        <title>Comprehensive Evaluation of Toxoplasma gondii VEG and Neospora caninum LIV Genomes with Tachyzoite Stage Transcriptome and Proteome Defines Novel Transcript Features.</title>
        <authorList>
            <person name="Ramaprasad A."/>
            <person name="Mourier T."/>
            <person name="Naeem R."/>
            <person name="Malas T.B."/>
            <person name="Moussa E."/>
            <person name="Panigrahi A."/>
            <person name="Vermont S.J."/>
            <person name="Otto T.D."/>
            <person name="Wastling J."/>
            <person name="Pain A."/>
        </authorList>
    </citation>
    <scope>NUCLEOTIDE SEQUENCE</scope>
    <source>
        <strain evidence="3">Liverpool</strain>
    </source>
</reference>
<reference evidence="2" key="1">
    <citation type="submission" date="2011-02" db="EMBL/GenBank/DDBJ databases">
        <authorList>
            <person name="Aslett M."/>
        </authorList>
    </citation>
    <scope>NUCLEOTIDE SEQUENCE</scope>
    <source>
        <strain evidence="2">Liverpool</strain>
    </source>
</reference>
<accession>F0V8D6</accession>
<dbReference type="InParanoid" id="F0V8D6"/>
<dbReference type="RefSeq" id="XP_003880012.1">
    <property type="nucleotide sequence ID" value="XM_003879963.1"/>
</dbReference>
<dbReference type="GeneID" id="13446026"/>
<evidence type="ECO:0000313" key="2">
    <source>
        <dbReference type="EMBL" id="CBZ49977.1"/>
    </source>
</evidence>
<keyword evidence="4" id="KW-1185">Reference proteome</keyword>
<reference evidence="4" key="3">
    <citation type="journal article" date="2012" name="PLoS Pathog.">
        <title>Comparative genomics of the apicomplexan parasites Toxoplasma gondii and Neospora caninum: Coccidia differing in host range and transmission strategy.</title>
        <authorList>
            <person name="Reid A.J."/>
            <person name="Vermont S.J."/>
            <person name="Cotton J.A."/>
            <person name="Harris D."/>
            <person name="Hill-Cawthorne G.A."/>
            <person name="Konen-Waisman S."/>
            <person name="Latham S.M."/>
            <person name="Mourier T."/>
            <person name="Norton R."/>
            <person name="Quail M.A."/>
            <person name="Sanders M."/>
            <person name="Shanmugam D."/>
            <person name="Sohal A."/>
            <person name="Wasmuth J.D."/>
            <person name="Brunk B."/>
            <person name="Grigg M.E."/>
            <person name="Howard J.C."/>
            <person name="Parkinson J."/>
            <person name="Roos D.S."/>
            <person name="Trees A.J."/>
            <person name="Berriman M."/>
            <person name="Pain A."/>
            <person name="Wastling J.M."/>
        </authorList>
    </citation>
    <scope>NUCLEOTIDE SEQUENCE [LARGE SCALE GENOMIC DNA]</scope>
    <source>
        <strain evidence="4">Liverpool</strain>
    </source>
</reference>
<gene>
    <name evidence="3" type="ORF">BN1204_004540</name>
    <name evidence="2" type="ORF">NCLIV_004540</name>
</gene>
<feature type="region of interest" description="Disordered" evidence="1">
    <location>
        <begin position="84"/>
        <end position="138"/>
    </location>
</feature>
<name>F0V8D6_NEOCL</name>
<dbReference type="Proteomes" id="UP000007494">
    <property type="component" value="Chromosome Ib"/>
</dbReference>
<dbReference type="eggNOG" id="ENOG502R055">
    <property type="taxonomic scope" value="Eukaryota"/>
</dbReference>
<feature type="compositionally biased region" description="Polar residues" evidence="1">
    <location>
        <begin position="117"/>
        <end position="131"/>
    </location>
</feature>
<reference evidence="2" key="2">
    <citation type="submission" date="2011-03" db="EMBL/GenBank/DDBJ databases">
        <title>Comparative genomics and transcriptomics of Neospora caninum and Toxoplasma gondii.</title>
        <authorList>
            <person name="Reid A.J."/>
            <person name="Sohal A."/>
            <person name="Harris D."/>
            <person name="Quail M."/>
            <person name="Sanders M."/>
            <person name="Berriman M."/>
            <person name="Wastling J.M."/>
            <person name="Pain A."/>
        </authorList>
    </citation>
    <scope>NUCLEOTIDE SEQUENCE</scope>
    <source>
        <strain evidence="2">Liverpool</strain>
    </source>
</reference>
<evidence type="ECO:0000313" key="4">
    <source>
        <dbReference type="Proteomes" id="UP000007494"/>
    </source>
</evidence>
<dbReference type="EMBL" id="FR823381">
    <property type="protein sequence ID" value="CBZ49977.1"/>
    <property type="molecule type" value="Genomic_DNA"/>
</dbReference>
<evidence type="ECO:0000256" key="1">
    <source>
        <dbReference type="SAM" id="MobiDB-lite"/>
    </source>
</evidence>